<accession>A0A839DX49</accession>
<organism evidence="1 2">
    <name type="scientific">Halosaccharopolyspora lacisalsi</name>
    <dbReference type="NCBI Taxonomy" id="1000566"/>
    <lineage>
        <taxon>Bacteria</taxon>
        <taxon>Bacillati</taxon>
        <taxon>Actinomycetota</taxon>
        <taxon>Actinomycetes</taxon>
        <taxon>Pseudonocardiales</taxon>
        <taxon>Pseudonocardiaceae</taxon>
        <taxon>Halosaccharopolyspora</taxon>
    </lineage>
</organism>
<evidence type="ECO:0000313" key="2">
    <source>
        <dbReference type="Proteomes" id="UP000569329"/>
    </source>
</evidence>
<name>A0A839DX49_9PSEU</name>
<dbReference type="RefSeq" id="WP_182544521.1">
    <property type="nucleotide sequence ID" value="NZ_JACGWZ010000003.1"/>
</dbReference>
<proteinExistence type="predicted"/>
<dbReference type="InterPro" id="IPR011990">
    <property type="entry name" value="TPR-like_helical_dom_sf"/>
</dbReference>
<evidence type="ECO:0008006" key="3">
    <source>
        <dbReference type="Google" id="ProtNLM"/>
    </source>
</evidence>
<protein>
    <recommendedName>
        <fullName evidence="3">Transcriptional regulator</fullName>
    </recommendedName>
</protein>
<evidence type="ECO:0000313" key="1">
    <source>
        <dbReference type="EMBL" id="MBA8825319.1"/>
    </source>
</evidence>
<gene>
    <name evidence="1" type="ORF">FHX42_002670</name>
</gene>
<keyword evidence="2" id="KW-1185">Reference proteome</keyword>
<dbReference type="SUPFAM" id="SSF48452">
    <property type="entry name" value="TPR-like"/>
    <property type="match status" value="1"/>
</dbReference>
<dbReference type="Gene3D" id="1.25.40.10">
    <property type="entry name" value="Tetratricopeptide repeat domain"/>
    <property type="match status" value="1"/>
</dbReference>
<dbReference type="Proteomes" id="UP000569329">
    <property type="component" value="Unassembled WGS sequence"/>
</dbReference>
<comment type="caution">
    <text evidence="1">The sequence shown here is derived from an EMBL/GenBank/DDBJ whole genome shotgun (WGS) entry which is preliminary data.</text>
</comment>
<dbReference type="EMBL" id="JACGWZ010000003">
    <property type="protein sequence ID" value="MBA8825319.1"/>
    <property type="molecule type" value="Genomic_DNA"/>
</dbReference>
<dbReference type="AlphaFoldDB" id="A0A839DX49"/>
<reference evidence="1 2" key="1">
    <citation type="submission" date="2020-07" db="EMBL/GenBank/DDBJ databases">
        <title>Sequencing the genomes of 1000 actinobacteria strains.</title>
        <authorList>
            <person name="Klenk H.-P."/>
        </authorList>
    </citation>
    <scope>NUCLEOTIDE SEQUENCE [LARGE SCALE GENOMIC DNA]</scope>
    <source>
        <strain evidence="1 2">DSM 45975</strain>
    </source>
</reference>
<sequence>MAGNEHLAKVMREAAFLARDGSIGKKVFARAVTREARSQGIEREYSHTYVTRWLNGVVPRDAQTCGFIVSALARKLGRRVDAEEVGFGDSSPLPADLGLQYPETAEESVAVVSRLWRADLHDAEALVTAGTNVAAWNEASLNWLVGTPSGLITPSSASRRVGLADIERIRTTTDLFGQLDNQYGGGHARHSLIQFLRSDLPPLLRGSYTEETGRSLFATAAESTLLAAWMSYDSGVHGMAQRYFIQALALAQEGGATLLAGSILDAMSHQATYLGRFREAANLARAARMGTASQATPTLTAHFYAMEARAHARLGETSDCDTALSAAVSEFERRQPGEGPDFLDYFDDAELAAEFGHCNRDLGRATHATTYATQSLGEANGEYLRSDFFATMVLADAYLDQGEDEHACQVALKAIDIGQQLKSARCAVYVDEFRQRLTTLGTSTVARDFREQAETMPLWRPESAQ</sequence>